<accession>A0A2V3W9A9</accession>
<organism evidence="1 2">
    <name type="scientific">Pseudogracilibacillus auburnensis</name>
    <dbReference type="NCBI Taxonomy" id="1494959"/>
    <lineage>
        <taxon>Bacteria</taxon>
        <taxon>Bacillati</taxon>
        <taxon>Bacillota</taxon>
        <taxon>Bacilli</taxon>
        <taxon>Bacillales</taxon>
        <taxon>Bacillaceae</taxon>
        <taxon>Pseudogracilibacillus</taxon>
    </lineage>
</organism>
<dbReference type="RefSeq" id="WP_110394636.1">
    <property type="nucleotide sequence ID" value="NZ_JBHUHB010000001.1"/>
</dbReference>
<protein>
    <submittedName>
        <fullName evidence="1">Uncharacterized protein</fullName>
    </submittedName>
</protein>
<dbReference type="Proteomes" id="UP000247978">
    <property type="component" value="Unassembled WGS sequence"/>
</dbReference>
<dbReference type="EMBL" id="QJJQ01000003">
    <property type="protein sequence ID" value="PXW88815.1"/>
    <property type="molecule type" value="Genomic_DNA"/>
</dbReference>
<sequence>MDKDTFDLLRVKTFLERDPNADVIIIANGRELADSYWKRIKEHLGIEKRPYIITNGNTWDGYPFADSLVLKIGRWWENRNAREVMLHTKLAKLTLPITYIPPFERG</sequence>
<reference evidence="1 2" key="1">
    <citation type="submission" date="2018-05" db="EMBL/GenBank/DDBJ databases">
        <title>Genomic Encyclopedia of Type Strains, Phase IV (KMG-IV): sequencing the most valuable type-strain genomes for metagenomic binning, comparative biology and taxonomic classification.</title>
        <authorList>
            <person name="Goeker M."/>
        </authorList>
    </citation>
    <scope>NUCLEOTIDE SEQUENCE [LARGE SCALE GENOMIC DNA]</scope>
    <source>
        <strain evidence="1 2">DSM 28556</strain>
    </source>
</reference>
<evidence type="ECO:0000313" key="1">
    <source>
        <dbReference type="EMBL" id="PXW88815.1"/>
    </source>
</evidence>
<name>A0A2V3W9A9_9BACI</name>
<gene>
    <name evidence="1" type="ORF">DFR56_103321</name>
</gene>
<dbReference type="AlphaFoldDB" id="A0A2V3W9A9"/>
<comment type="caution">
    <text evidence="1">The sequence shown here is derived from an EMBL/GenBank/DDBJ whole genome shotgun (WGS) entry which is preliminary data.</text>
</comment>
<proteinExistence type="predicted"/>
<evidence type="ECO:0000313" key="2">
    <source>
        <dbReference type="Proteomes" id="UP000247978"/>
    </source>
</evidence>
<keyword evidence="2" id="KW-1185">Reference proteome</keyword>